<keyword evidence="4" id="KW-1185">Reference proteome</keyword>
<organism evidence="2 3">
    <name type="scientific">Treponema putidum</name>
    <dbReference type="NCBI Taxonomy" id="221027"/>
    <lineage>
        <taxon>Bacteria</taxon>
        <taxon>Pseudomonadati</taxon>
        <taxon>Spirochaetota</taxon>
        <taxon>Spirochaetia</taxon>
        <taxon>Spirochaetales</taxon>
        <taxon>Treponemataceae</taxon>
        <taxon>Treponema</taxon>
    </lineage>
</organism>
<evidence type="ECO:0000313" key="2">
    <source>
        <dbReference type="EMBL" id="UTY33900.1"/>
    </source>
</evidence>
<dbReference type="Proteomes" id="UP001058682">
    <property type="component" value="Chromosome"/>
</dbReference>
<accession>A0AAE9SIE1</accession>
<evidence type="ECO:0000313" key="3">
    <source>
        <dbReference type="Proteomes" id="UP001058682"/>
    </source>
</evidence>
<dbReference type="RefSeq" id="WP_044977353.1">
    <property type="nucleotide sequence ID" value="NZ_CP009228.1"/>
</dbReference>
<dbReference type="EMBL" id="CP038802">
    <property type="protein sequence ID" value="UTY29058.1"/>
    <property type="molecule type" value="Genomic_DNA"/>
</dbReference>
<dbReference type="EMBL" id="CP038804">
    <property type="protein sequence ID" value="UTY33900.1"/>
    <property type="molecule type" value="Genomic_DNA"/>
</dbReference>
<proteinExistence type="predicted"/>
<name>A0AAE9SIE1_9SPIR</name>
<dbReference type="KEGG" id="tpk:JO40_00600"/>
<sequence length="282" mass="32131">MVSVYRQYENSNYSVLANSLLRKEFLYGLKFFAVQENFMSEQGAVLRMRISLACVEAEAVVIDAYIQTDGNLSYLFVLCSSILSPQIFSEAVKNILPNAVIEEFYKTQAEGYLESASEEALAKKPIPFFSPLGTNSESNHLLISLFIEHKALILENKKGGLLEQCLKHKARSLLNEASEIRKYSAANLDVNILLFQKENLILSIPVFQVKKIDKDVFQKRFIQILPEYGGKKIYIDDVFCIKNINLSKVNFIKRLKRGVYEITITGSQEILLFNLLVPSMYE</sequence>
<dbReference type="Proteomes" id="UP001059401">
    <property type="component" value="Chromosome"/>
</dbReference>
<evidence type="ECO:0000313" key="4">
    <source>
        <dbReference type="Proteomes" id="UP001059401"/>
    </source>
</evidence>
<dbReference type="AlphaFoldDB" id="A0AAE9SIE1"/>
<reference evidence="2" key="1">
    <citation type="submission" date="2019-04" db="EMBL/GenBank/DDBJ databases">
        <title>Whole genome sequencing of oral phylogroup 2 treponemes.</title>
        <authorList>
            <person name="Chan Y."/>
            <person name="Zeng H.H."/>
            <person name="Yu X.L."/>
            <person name="Leung W.K."/>
            <person name="Watt R.M."/>
        </authorList>
    </citation>
    <scope>NUCLEOTIDE SEQUENCE</scope>
    <source>
        <strain evidence="2">OMZ 835</strain>
        <strain evidence="1">OMZ 847</strain>
    </source>
</reference>
<protein>
    <submittedName>
        <fullName evidence="2">Uncharacterized protein</fullName>
    </submittedName>
</protein>
<gene>
    <name evidence="2" type="ORF">E4N74_07730</name>
    <name evidence="1" type="ORF">E4N76_08775</name>
</gene>
<evidence type="ECO:0000313" key="1">
    <source>
        <dbReference type="EMBL" id="UTY29058.1"/>
    </source>
</evidence>